<accession>A0A5N5SNL0</accession>
<dbReference type="PANTHER" id="PTHR42909">
    <property type="entry name" value="ZGC:136858"/>
    <property type="match status" value="1"/>
</dbReference>
<keyword evidence="1" id="KW-0808">Transferase</keyword>
<keyword evidence="6" id="KW-1185">Reference proteome</keyword>
<evidence type="ECO:0000256" key="2">
    <source>
        <dbReference type="ARBA" id="ARBA00022723"/>
    </source>
</evidence>
<protein>
    <recommendedName>
        <fullName evidence="4">Carbohydrate kinase PfkB domain-containing protein</fullName>
    </recommendedName>
</protein>
<evidence type="ECO:0000313" key="5">
    <source>
        <dbReference type="EMBL" id="KAB7495674.1"/>
    </source>
</evidence>
<sequence>SVWYEPTDIKKARKPWDLPGSNSILFTSPNLNEFNAIVKFLSKGKAKDVVHSSCEDESFVQRIVEESKNYLSNLKAIMISLGNKGFIVVRQYTKDEDSSIYSKPKKSTDYDDEMIGLYFQIGTNYSISSVSGAGDCLAAGFVAGMIQGKRVSECAFIGQSCATASLKSSEAVPNSLDPNFIYSAKPLPYKIISNLKI</sequence>
<dbReference type="OrthoDB" id="198885at2759"/>
<dbReference type="SUPFAM" id="SSF53613">
    <property type="entry name" value="Ribokinase-like"/>
    <property type="match status" value="1"/>
</dbReference>
<dbReference type="GO" id="GO:0046872">
    <property type="term" value="F:metal ion binding"/>
    <property type="evidence" value="ECO:0007669"/>
    <property type="project" value="UniProtKB-KW"/>
</dbReference>
<keyword evidence="2" id="KW-0479">Metal-binding</keyword>
<feature type="non-terminal residue" evidence="5">
    <location>
        <position position="1"/>
    </location>
</feature>
<keyword evidence="3" id="KW-0418">Kinase</keyword>
<dbReference type="GO" id="GO:0006796">
    <property type="term" value="P:phosphate-containing compound metabolic process"/>
    <property type="evidence" value="ECO:0007669"/>
    <property type="project" value="UniProtKB-ARBA"/>
</dbReference>
<feature type="domain" description="Carbohydrate kinase PfkB" evidence="4">
    <location>
        <begin position="129"/>
        <end position="172"/>
    </location>
</feature>
<dbReference type="PROSITE" id="PS00584">
    <property type="entry name" value="PFKB_KINASES_2"/>
    <property type="match status" value="1"/>
</dbReference>
<dbReference type="GO" id="GO:0004730">
    <property type="term" value="F:pseudouridylate synthase activity"/>
    <property type="evidence" value="ECO:0007669"/>
    <property type="project" value="TreeGrafter"/>
</dbReference>
<dbReference type="AlphaFoldDB" id="A0A5N5SNL0"/>
<dbReference type="EMBL" id="SEYY01022269">
    <property type="protein sequence ID" value="KAB7495674.1"/>
    <property type="molecule type" value="Genomic_DNA"/>
</dbReference>
<evidence type="ECO:0000256" key="3">
    <source>
        <dbReference type="ARBA" id="ARBA00022777"/>
    </source>
</evidence>
<dbReference type="InterPro" id="IPR029056">
    <property type="entry name" value="Ribokinase-like"/>
</dbReference>
<dbReference type="Proteomes" id="UP000326759">
    <property type="component" value="Unassembled WGS sequence"/>
</dbReference>
<evidence type="ECO:0000259" key="4">
    <source>
        <dbReference type="Pfam" id="PF00294"/>
    </source>
</evidence>
<dbReference type="GO" id="GO:0005737">
    <property type="term" value="C:cytoplasm"/>
    <property type="evidence" value="ECO:0007669"/>
    <property type="project" value="TreeGrafter"/>
</dbReference>
<proteinExistence type="predicted"/>
<organism evidence="5 6">
    <name type="scientific">Armadillidium nasatum</name>
    <dbReference type="NCBI Taxonomy" id="96803"/>
    <lineage>
        <taxon>Eukaryota</taxon>
        <taxon>Metazoa</taxon>
        <taxon>Ecdysozoa</taxon>
        <taxon>Arthropoda</taxon>
        <taxon>Crustacea</taxon>
        <taxon>Multicrustacea</taxon>
        <taxon>Malacostraca</taxon>
        <taxon>Eumalacostraca</taxon>
        <taxon>Peracarida</taxon>
        <taxon>Isopoda</taxon>
        <taxon>Oniscidea</taxon>
        <taxon>Crinocheta</taxon>
        <taxon>Armadillidiidae</taxon>
        <taxon>Armadillidium</taxon>
    </lineage>
</organism>
<reference evidence="5 6" key="1">
    <citation type="journal article" date="2019" name="PLoS Biol.">
        <title>Sex chromosomes control vertical transmission of feminizing Wolbachia symbionts in an isopod.</title>
        <authorList>
            <person name="Becking T."/>
            <person name="Chebbi M.A."/>
            <person name="Giraud I."/>
            <person name="Moumen B."/>
            <person name="Laverre T."/>
            <person name="Caubet Y."/>
            <person name="Peccoud J."/>
            <person name="Gilbert C."/>
            <person name="Cordaux R."/>
        </authorList>
    </citation>
    <scope>NUCLEOTIDE SEQUENCE [LARGE SCALE GENOMIC DNA]</scope>
    <source>
        <strain evidence="5">ANa2</strain>
        <tissue evidence="5">Whole body excluding digestive tract and cuticle</tissue>
    </source>
</reference>
<evidence type="ECO:0000256" key="1">
    <source>
        <dbReference type="ARBA" id="ARBA00022679"/>
    </source>
</evidence>
<dbReference type="Gene3D" id="3.40.1190.20">
    <property type="match status" value="1"/>
</dbReference>
<dbReference type="PANTHER" id="PTHR42909:SF1">
    <property type="entry name" value="CARBOHYDRATE KINASE PFKB DOMAIN-CONTAINING PROTEIN"/>
    <property type="match status" value="1"/>
</dbReference>
<dbReference type="InterPro" id="IPR002173">
    <property type="entry name" value="Carboh/pur_kinase_PfkB_CS"/>
</dbReference>
<gene>
    <name evidence="5" type="ORF">Anas_05225</name>
</gene>
<name>A0A5N5SNL0_9CRUS</name>
<dbReference type="Pfam" id="PF00294">
    <property type="entry name" value="PfkB"/>
    <property type="match status" value="1"/>
</dbReference>
<dbReference type="InterPro" id="IPR011611">
    <property type="entry name" value="PfkB_dom"/>
</dbReference>
<comment type="caution">
    <text evidence="5">The sequence shown here is derived from an EMBL/GenBank/DDBJ whole genome shotgun (WGS) entry which is preliminary data.</text>
</comment>
<dbReference type="GO" id="GO:0016798">
    <property type="term" value="F:hydrolase activity, acting on glycosyl bonds"/>
    <property type="evidence" value="ECO:0007669"/>
    <property type="project" value="TreeGrafter"/>
</dbReference>
<dbReference type="GO" id="GO:0016301">
    <property type="term" value="F:kinase activity"/>
    <property type="evidence" value="ECO:0007669"/>
    <property type="project" value="UniProtKB-KW"/>
</dbReference>
<evidence type="ECO:0000313" key="6">
    <source>
        <dbReference type="Proteomes" id="UP000326759"/>
    </source>
</evidence>